<keyword evidence="17" id="KW-1185">Reference proteome</keyword>
<feature type="site" description="Important for catalytic activity" evidence="12">
    <location>
        <position position="305"/>
    </location>
</feature>
<proteinExistence type="inferred from homology"/>
<dbReference type="VEuPathDB" id="FungiDB:PV09_01799"/>
<feature type="binding site" evidence="11">
    <location>
        <position position="331"/>
    </location>
    <ligand>
        <name>Mg(2+)</name>
        <dbReference type="ChEBI" id="CHEBI:18420"/>
        <label>1</label>
    </ligand>
</feature>
<keyword evidence="11" id="KW-0464">Manganese</keyword>
<organism evidence="16 17">
    <name type="scientific">Verruconis gallopava</name>
    <dbReference type="NCBI Taxonomy" id="253628"/>
    <lineage>
        <taxon>Eukaryota</taxon>
        <taxon>Fungi</taxon>
        <taxon>Dikarya</taxon>
        <taxon>Ascomycota</taxon>
        <taxon>Pezizomycotina</taxon>
        <taxon>Dothideomycetes</taxon>
        <taxon>Pleosporomycetidae</taxon>
        <taxon>Venturiales</taxon>
        <taxon>Sympoventuriaceae</taxon>
        <taxon>Verruconis</taxon>
    </lineage>
</organism>
<dbReference type="GO" id="GO:0003906">
    <property type="term" value="F:DNA-(apurinic or apyrimidinic site) endonuclease activity"/>
    <property type="evidence" value="ECO:0007669"/>
    <property type="project" value="TreeGrafter"/>
</dbReference>
<evidence type="ECO:0000256" key="8">
    <source>
        <dbReference type="ARBA" id="ARBA00022842"/>
    </source>
</evidence>
<dbReference type="InterPro" id="IPR036691">
    <property type="entry name" value="Endo/exonu/phosph_ase_sf"/>
</dbReference>
<dbReference type="RefSeq" id="XP_016217755.1">
    <property type="nucleotide sequence ID" value="XM_016354743.1"/>
</dbReference>
<dbReference type="OrthoDB" id="391817at2759"/>
<keyword evidence="9" id="KW-0539">Nucleus</keyword>
<gene>
    <name evidence="16" type="ORF">PV09_01799</name>
</gene>
<dbReference type="Proteomes" id="UP000053259">
    <property type="component" value="Unassembled WGS sequence"/>
</dbReference>
<dbReference type="AlphaFoldDB" id="A0A0D1XYL5"/>
<feature type="binding site" evidence="11">
    <location>
        <position position="215"/>
    </location>
    <ligand>
        <name>Mg(2+)</name>
        <dbReference type="ChEBI" id="CHEBI:18420"/>
        <label>1</label>
    </ligand>
</feature>
<dbReference type="InterPro" id="IPR020848">
    <property type="entry name" value="AP_endonuclease_F1_CS"/>
</dbReference>
<comment type="cofactor">
    <cofactor evidence="1">
        <name>Mn(2+)</name>
        <dbReference type="ChEBI" id="CHEBI:29035"/>
    </cofactor>
</comment>
<dbReference type="GeneID" id="27309772"/>
<comment type="cofactor">
    <cofactor evidence="11">
        <name>Mg(2+)</name>
        <dbReference type="ChEBI" id="CHEBI:18420"/>
    </cofactor>
    <cofactor evidence="11">
        <name>Mn(2+)</name>
        <dbReference type="ChEBI" id="CHEBI:29035"/>
    </cofactor>
    <text evidence="11">Probably binds two magnesium or manganese ions per subunit.</text>
</comment>
<dbReference type="PROSITE" id="PS51435">
    <property type="entry name" value="AP_NUCLEASE_F1_4"/>
    <property type="match status" value="1"/>
</dbReference>
<dbReference type="GO" id="GO:0008081">
    <property type="term" value="F:phosphoric diester hydrolase activity"/>
    <property type="evidence" value="ECO:0007669"/>
    <property type="project" value="TreeGrafter"/>
</dbReference>
<feature type="site" description="Transition state stabilizer" evidence="12">
    <location>
        <position position="215"/>
    </location>
</feature>
<protein>
    <recommendedName>
        <fullName evidence="3">DNA-(apurinic or apyrimidinic site) endonuclease 2</fullName>
    </recommendedName>
</protein>
<feature type="active site" evidence="10">
    <location>
        <position position="172"/>
    </location>
</feature>
<evidence type="ECO:0000256" key="1">
    <source>
        <dbReference type="ARBA" id="ARBA00001936"/>
    </source>
</evidence>
<feature type="region of interest" description="Disordered" evidence="14">
    <location>
        <begin position="399"/>
        <end position="483"/>
    </location>
</feature>
<evidence type="ECO:0000256" key="9">
    <source>
        <dbReference type="ARBA" id="ARBA00023242"/>
    </source>
</evidence>
<reference evidence="16 17" key="1">
    <citation type="submission" date="2015-01" db="EMBL/GenBank/DDBJ databases">
        <title>The Genome Sequence of Ochroconis gallopava CBS43764.</title>
        <authorList>
            <consortium name="The Broad Institute Genomics Platform"/>
            <person name="Cuomo C."/>
            <person name="de Hoog S."/>
            <person name="Gorbushina A."/>
            <person name="Stielow B."/>
            <person name="Teixiera M."/>
            <person name="Abouelleil A."/>
            <person name="Chapman S.B."/>
            <person name="Priest M."/>
            <person name="Young S.K."/>
            <person name="Wortman J."/>
            <person name="Nusbaum C."/>
            <person name="Birren B."/>
        </authorList>
    </citation>
    <scope>NUCLEOTIDE SEQUENCE [LARGE SCALE GENOMIC DNA]</scope>
    <source>
        <strain evidence="16 17">CBS 43764</strain>
    </source>
</reference>
<accession>A0A0D1XYL5</accession>
<keyword evidence="8 11" id="KW-0460">Magnesium</keyword>
<feature type="compositionally biased region" description="Low complexity" evidence="14">
    <location>
        <begin position="409"/>
        <end position="425"/>
    </location>
</feature>
<dbReference type="GO" id="GO:0006284">
    <property type="term" value="P:base-excision repair"/>
    <property type="evidence" value="ECO:0007669"/>
    <property type="project" value="TreeGrafter"/>
</dbReference>
<comment type="similarity">
    <text evidence="2">Belongs to the DNA repair enzymes AP/ExoA family.</text>
</comment>
<evidence type="ECO:0000259" key="15">
    <source>
        <dbReference type="PROSITE" id="PS51999"/>
    </source>
</evidence>
<feature type="region of interest" description="Disordered" evidence="14">
    <location>
        <begin position="530"/>
        <end position="551"/>
    </location>
</feature>
<dbReference type="GO" id="GO:0005634">
    <property type="term" value="C:nucleus"/>
    <property type="evidence" value="ECO:0007669"/>
    <property type="project" value="TreeGrafter"/>
</dbReference>
<dbReference type="FunCoup" id="A0A0D1XYL5">
    <property type="interactions" value="467"/>
</dbReference>
<evidence type="ECO:0000256" key="7">
    <source>
        <dbReference type="ARBA" id="ARBA00022833"/>
    </source>
</evidence>
<dbReference type="PANTHER" id="PTHR22748:SF4">
    <property type="entry name" value="DNA-(APURINIC OR APYRIMIDINIC SITE) ENDONUCLEASE 2"/>
    <property type="match status" value="1"/>
</dbReference>
<feature type="binding site" evidence="11">
    <location>
        <position position="330"/>
    </location>
    <ligand>
        <name>Mg(2+)</name>
        <dbReference type="ChEBI" id="CHEBI:18420"/>
        <label>1</label>
    </ligand>
</feature>
<keyword evidence="4 11" id="KW-0479">Metal-binding</keyword>
<dbReference type="InterPro" id="IPR005135">
    <property type="entry name" value="Endo/exonuclease/phosphatase"/>
</dbReference>
<dbReference type="Pfam" id="PF03372">
    <property type="entry name" value="Exo_endo_phos"/>
    <property type="match status" value="1"/>
</dbReference>
<evidence type="ECO:0000256" key="4">
    <source>
        <dbReference type="ARBA" id="ARBA00022723"/>
    </source>
</evidence>
<dbReference type="SUPFAM" id="SSF56219">
    <property type="entry name" value="DNase I-like"/>
    <property type="match status" value="1"/>
</dbReference>
<keyword evidence="5 13" id="KW-0863">Zinc-finger</keyword>
<evidence type="ECO:0000256" key="13">
    <source>
        <dbReference type="PROSITE-ProRule" id="PRU01343"/>
    </source>
</evidence>
<evidence type="ECO:0000256" key="2">
    <source>
        <dbReference type="ARBA" id="ARBA00007092"/>
    </source>
</evidence>
<evidence type="ECO:0000256" key="6">
    <source>
        <dbReference type="ARBA" id="ARBA00022801"/>
    </source>
</evidence>
<sequence>MSMGFAIPSDINHGVRSAHLTLCSKYWRPTLSSCRSLRYKGRILRTTWCLSLDGTASSACLSIKRVYLLPSRYTWALFFSKNTEKKVLGYSGVGIYIRQAVCQPIRAEEGLLGVLCPPGSSTPYRELPADDSIGGYLSYSEMADLGVDPAVLDAEGRCVVLEFPAFVIFGVYCPANTRGDDAGTMFRHAFWEALDKRIRKLDAMGKRIILAGDLNNAVCELDIAGSEEDKRKEGISHEEFISTPRRRILNQLLDDGEVIGARDKGREKSVLWDVCRAFHPKRQGMYTHWDTKKNMRPGNFGSRIDYLLMSISMKSWITDSNIQEGLLGSDHCPVYAVMNDIVTVDGSKIYLKDMINPPGVFKEGERLKDIPEKPTLAFSARLLPEFDVSQRQSIKDMFTRQPSISQKLNTTSSSNSPDASASKSTGSSMQVMMNSSSTAQSLQKADLMKRKTSDSDSGGGKTKRFKSIASTTPAHLGKGQGTLRSFFTPKASFQPSTSAASAASAAVIDSSSDHVSSIADARMKQLTSDKTAAAKVSEEAPPTRIDASKDARDSDIAIQVADDTQLSDIVEKRAKSSEQWGMLMRKPSIPLCEGHEEPCKSLQTKKKGVNCGRMFYICARPLGPSGEKEKNTQWRCGTFIWASDWQGGAGNSR</sequence>
<keyword evidence="6" id="KW-0378">Hydrolase</keyword>
<dbReference type="PROSITE" id="PS51999">
    <property type="entry name" value="ZF_GRF"/>
    <property type="match status" value="1"/>
</dbReference>
<evidence type="ECO:0000256" key="5">
    <source>
        <dbReference type="ARBA" id="ARBA00022771"/>
    </source>
</evidence>
<feature type="site" description="Interaction with DNA substrate" evidence="12">
    <location>
        <position position="331"/>
    </location>
</feature>
<dbReference type="PROSITE" id="PS00728">
    <property type="entry name" value="AP_NUCLEASE_F1_3"/>
    <property type="match status" value="1"/>
</dbReference>
<evidence type="ECO:0000256" key="11">
    <source>
        <dbReference type="PIRSR" id="PIRSR604808-2"/>
    </source>
</evidence>
<evidence type="ECO:0000313" key="17">
    <source>
        <dbReference type="Proteomes" id="UP000053259"/>
    </source>
</evidence>
<feature type="domain" description="GRF-type" evidence="15">
    <location>
        <begin position="592"/>
        <end position="645"/>
    </location>
</feature>
<dbReference type="GO" id="GO:0003677">
    <property type="term" value="F:DNA binding"/>
    <property type="evidence" value="ECO:0007669"/>
    <property type="project" value="InterPro"/>
</dbReference>
<evidence type="ECO:0000256" key="12">
    <source>
        <dbReference type="PIRSR" id="PIRSR604808-3"/>
    </source>
</evidence>
<feature type="compositionally biased region" description="Polar residues" evidence="14">
    <location>
        <begin position="426"/>
        <end position="443"/>
    </location>
</feature>
<dbReference type="GO" id="GO:0008270">
    <property type="term" value="F:zinc ion binding"/>
    <property type="evidence" value="ECO:0007669"/>
    <property type="project" value="UniProtKB-KW"/>
</dbReference>
<evidence type="ECO:0000313" key="16">
    <source>
        <dbReference type="EMBL" id="KIW07886.1"/>
    </source>
</evidence>
<evidence type="ECO:0000256" key="14">
    <source>
        <dbReference type="SAM" id="MobiDB-lite"/>
    </source>
</evidence>
<dbReference type="GO" id="GO:0008311">
    <property type="term" value="F:double-stranded DNA 3'-5' DNA exonuclease activity"/>
    <property type="evidence" value="ECO:0007669"/>
    <property type="project" value="TreeGrafter"/>
</dbReference>
<dbReference type="InterPro" id="IPR004808">
    <property type="entry name" value="AP_endonuc_1"/>
</dbReference>
<dbReference type="InParanoid" id="A0A0D1XYL5"/>
<dbReference type="PANTHER" id="PTHR22748">
    <property type="entry name" value="AP ENDONUCLEASE"/>
    <property type="match status" value="1"/>
</dbReference>
<name>A0A0D1XYL5_9PEZI</name>
<dbReference type="EMBL" id="KN847532">
    <property type="protein sequence ID" value="KIW07886.1"/>
    <property type="molecule type" value="Genomic_DNA"/>
</dbReference>
<feature type="active site" description="Proton acceptor" evidence="10">
    <location>
        <position position="331"/>
    </location>
</feature>
<feature type="active site" description="Proton donor/acceptor" evidence="10">
    <location>
        <position position="213"/>
    </location>
</feature>
<keyword evidence="7" id="KW-0862">Zinc</keyword>
<feature type="binding site" evidence="11">
    <location>
        <position position="213"/>
    </location>
    <ligand>
        <name>Mg(2+)</name>
        <dbReference type="ChEBI" id="CHEBI:18420"/>
        <label>1</label>
    </ligand>
</feature>
<dbReference type="STRING" id="253628.A0A0D1XYL5"/>
<dbReference type="InterPro" id="IPR010666">
    <property type="entry name" value="Znf_GRF"/>
</dbReference>
<evidence type="ECO:0000256" key="10">
    <source>
        <dbReference type="PIRSR" id="PIRSR604808-1"/>
    </source>
</evidence>
<evidence type="ECO:0000256" key="3">
    <source>
        <dbReference type="ARBA" id="ARBA00013541"/>
    </source>
</evidence>
<dbReference type="Gene3D" id="3.60.10.10">
    <property type="entry name" value="Endonuclease/exonuclease/phosphatase"/>
    <property type="match status" value="1"/>
</dbReference>